<protein>
    <submittedName>
        <fullName evidence="2">Uncharacterized protein</fullName>
    </submittedName>
</protein>
<feature type="region of interest" description="Disordered" evidence="1">
    <location>
        <begin position="64"/>
        <end position="93"/>
    </location>
</feature>
<gene>
    <name evidence="2" type="primary">Acey_s0172.g355</name>
    <name evidence="2" type="ORF">Y032_0172g355</name>
</gene>
<evidence type="ECO:0000256" key="1">
    <source>
        <dbReference type="SAM" id="MobiDB-lite"/>
    </source>
</evidence>
<feature type="region of interest" description="Disordered" evidence="1">
    <location>
        <begin position="1"/>
        <end position="34"/>
    </location>
</feature>
<dbReference type="Proteomes" id="UP000024635">
    <property type="component" value="Unassembled WGS sequence"/>
</dbReference>
<dbReference type="EMBL" id="JARK01001508">
    <property type="protein sequence ID" value="EYB94379.1"/>
    <property type="molecule type" value="Genomic_DNA"/>
</dbReference>
<name>A0A016SVK9_9BILA</name>
<accession>A0A016SVK9</accession>
<proteinExistence type="predicted"/>
<keyword evidence="3" id="KW-1185">Reference proteome</keyword>
<organism evidence="2 3">
    <name type="scientific">Ancylostoma ceylanicum</name>
    <dbReference type="NCBI Taxonomy" id="53326"/>
    <lineage>
        <taxon>Eukaryota</taxon>
        <taxon>Metazoa</taxon>
        <taxon>Ecdysozoa</taxon>
        <taxon>Nematoda</taxon>
        <taxon>Chromadorea</taxon>
        <taxon>Rhabditida</taxon>
        <taxon>Rhabditina</taxon>
        <taxon>Rhabditomorpha</taxon>
        <taxon>Strongyloidea</taxon>
        <taxon>Ancylostomatidae</taxon>
        <taxon>Ancylostomatinae</taxon>
        <taxon>Ancylostoma</taxon>
    </lineage>
</organism>
<evidence type="ECO:0000313" key="2">
    <source>
        <dbReference type="EMBL" id="EYB94379.1"/>
    </source>
</evidence>
<reference evidence="3" key="1">
    <citation type="journal article" date="2015" name="Nat. Genet.">
        <title>The genome and transcriptome of the zoonotic hookworm Ancylostoma ceylanicum identify infection-specific gene families.</title>
        <authorList>
            <person name="Schwarz E.M."/>
            <person name="Hu Y."/>
            <person name="Antoshechkin I."/>
            <person name="Miller M.M."/>
            <person name="Sternberg P.W."/>
            <person name="Aroian R.V."/>
        </authorList>
    </citation>
    <scope>NUCLEOTIDE SEQUENCE</scope>
    <source>
        <strain evidence="3">HY135</strain>
    </source>
</reference>
<dbReference type="AlphaFoldDB" id="A0A016SVK9"/>
<evidence type="ECO:0000313" key="3">
    <source>
        <dbReference type="Proteomes" id="UP000024635"/>
    </source>
</evidence>
<comment type="caution">
    <text evidence="2">The sequence shown here is derived from an EMBL/GenBank/DDBJ whole genome shotgun (WGS) entry which is preliminary data.</text>
</comment>
<sequence length="93" mass="10445">MIHIDRHESVPNGAHRPYSRGCSQNGDVDDSENGKDAYRIPLPFDYHPSFVWSLLIHLIHVATAGGHGDRDDSRLSWPSPRLLAQSGDSKRKE</sequence>